<sequence>MQPRSRGKLLGLPPPFAPISGFVVISVRVLDQKAQMEPMDQRTLLVNQAAAFVAVIYAYFMSRLRVAQAT</sequence>
<protein>
    <submittedName>
        <fullName evidence="1">Uncharacterized protein</fullName>
    </submittedName>
</protein>
<evidence type="ECO:0000313" key="1">
    <source>
        <dbReference type="EMBL" id="AQK65355.1"/>
    </source>
</evidence>
<dbReference type="InParanoid" id="A0A1D6GQB2"/>
<feature type="non-terminal residue" evidence="1">
    <location>
        <position position="70"/>
    </location>
</feature>
<proteinExistence type="predicted"/>
<organism evidence="1">
    <name type="scientific">Zea mays</name>
    <name type="common">Maize</name>
    <dbReference type="NCBI Taxonomy" id="4577"/>
    <lineage>
        <taxon>Eukaryota</taxon>
        <taxon>Viridiplantae</taxon>
        <taxon>Streptophyta</taxon>
        <taxon>Embryophyta</taxon>
        <taxon>Tracheophyta</taxon>
        <taxon>Spermatophyta</taxon>
        <taxon>Magnoliopsida</taxon>
        <taxon>Liliopsida</taxon>
        <taxon>Poales</taxon>
        <taxon>Poaceae</taxon>
        <taxon>PACMAD clade</taxon>
        <taxon>Panicoideae</taxon>
        <taxon>Andropogonodae</taxon>
        <taxon>Andropogoneae</taxon>
        <taxon>Tripsacinae</taxon>
        <taxon>Zea</taxon>
    </lineage>
</organism>
<dbReference type="AlphaFoldDB" id="A0A1D6GQB2"/>
<name>A0A1D6GQB2_MAIZE</name>
<accession>A0A1D6GQB2</accession>
<gene>
    <name evidence="1" type="ORF">ZEAMMB73_Zm00001d014151</name>
</gene>
<dbReference type="STRING" id="4577.A0A1D6GQB2"/>
<dbReference type="EMBL" id="CM000781">
    <property type="protein sequence ID" value="AQK65355.1"/>
    <property type="molecule type" value="Genomic_DNA"/>
</dbReference>
<reference evidence="1" key="1">
    <citation type="submission" date="2015-12" db="EMBL/GenBank/DDBJ databases">
        <title>Update maize B73 reference genome by single molecule sequencing technologies.</title>
        <authorList>
            <consortium name="Maize Genome Sequencing Project"/>
            <person name="Ware D."/>
        </authorList>
    </citation>
    <scope>NUCLEOTIDE SEQUENCE</scope>
    <source>
        <tissue evidence="1">Seedling</tissue>
    </source>
</reference>